<sequence length="112" mass="12178">MTTPPSPESRFHIEVVKLLLQVATSDDRITHEEIQHLVATARGMSVPLEELAAITRCLKNGEPLPAPNLGLLRANPGAAIEAARELMASDSHVHAEEIEMLRQLRELLGVSG</sequence>
<name>A0ABX7NW92_9BACT</name>
<protein>
    <submittedName>
        <fullName evidence="1">TerB family tellurite resistance protein</fullName>
    </submittedName>
</protein>
<dbReference type="Gene3D" id="1.10.3680.10">
    <property type="entry name" value="TerB-like"/>
    <property type="match status" value="1"/>
</dbReference>
<accession>A0ABX7NW92</accession>
<evidence type="ECO:0000313" key="2">
    <source>
        <dbReference type="Proteomes" id="UP000662747"/>
    </source>
</evidence>
<dbReference type="CDD" id="cd07177">
    <property type="entry name" value="terB_like"/>
    <property type="match status" value="1"/>
</dbReference>
<proteinExistence type="predicted"/>
<dbReference type="SUPFAM" id="SSF158682">
    <property type="entry name" value="TerB-like"/>
    <property type="match status" value="1"/>
</dbReference>
<gene>
    <name evidence="1" type="ORF">JY651_47575</name>
</gene>
<keyword evidence="2" id="KW-1185">Reference proteome</keyword>
<reference evidence="1 2" key="1">
    <citation type="submission" date="2021-02" db="EMBL/GenBank/DDBJ databases">
        <title>De Novo genome assembly of isolated myxobacteria.</title>
        <authorList>
            <person name="Stevens D.C."/>
        </authorList>
    </citation>
    <scope>NUCLEOTIDE SEQUENCE [LARGE SCALE GENOMIC DNA]</scope>
    <source>
        <strain evidence="2">SCPEA02</strain>
    </source>
</reference>
<dbReference type="InterPro" id="IPR029024">
    <property type="entry name" value="TerB-like"/>
</dbReference>
<organism evidence="1 2">
    <name type="scientific">Pyxidicoccus parkwayensis</name>
    <dbReference type="NCBI Taxonomy" id="2813578"/>
    <lineage>
        <taxon>Bacteria</taxon>
        <taxon>Pseudomonadati</taxon>
        <taxon>Myxococcota</taxon>
        <taxon>Myxococcia</taxon>
        <taxon>Myxococcales</taxon>
        <taxon>Cystobacterineae</taxon>
        <taxon>Myxococcaceae</taxon>
        <taxon>Pyxidicoccus</taxon>
    </lineage>
</organism>
<dbReference type="RefSeq" id="WP_206724262.1">
    <property type="nucleotide sequence ID" value="NZ_CP071090.1"/>
</dbReference>
<dbReference type="EMBL" id="CP071090">
    <property type="protein sequence ID" value="QSQ22686.1"/>
    <property type="molecule type" value="Genomic_DNA"/>
</dbReference>
<dbReference type="Proteomes" id="UP000662747">
    <property type="component" value="Chromosome"/>
</dbReference>
<evidence type="ECO:0000313" key="1">
    <source>
        <dbReference type="EMBL" id="QSQ22686.1"/>
    </source>
</evidence>